<feature type="transmembrane region" description="Helical" evidence="8">
    <location>
        <begin position="369"/>
        <end position="389"/>
    </location>
</feature>
<keyword evidence="11" id="KW-1185">Reference proteome</keyword>
<dbReference type="PROSITE" id="PS51202">
    <property type="entry name" value="RCK_C"/>
    <property type="match status" value="2"/>
</dbReference>
<comment type="subcellular location">
    <subcellularLocation>
        <location evidence="1">Cell membrane</location>
        <topology evidence="1">Multi-pass membrane protein</topology>
    </subcellularLocation>
</comment>
<evidence type="ECO:0000256" key="7">
    <source>
        <dbReference type="ARBA" id="ARBA00023136"/>
    </source>
</evidence>
<feature type="transmembrane region" description="Helical" evidence="8">
    <location>
        <begin position="523"/>
        <end position="542"/>
    </location>
</feature>
<dbReference type="RefSeq" id="WP_238749186.1">
    <property type="nucleotide sequence ID" value="NZ_CAKLPZ010000001.1"/>
</dbReference>
<dbReference type="InterPro" id="IPR006512">
    <property type="entry name" value="YidE_YbjL"/>
</dbReference>
<gene>
    <name evidence="10" type="primary">aspT</name>
    <name evidence="10" type="ORF">LEM8419_00281</name>
</gene>
<dbReference type="PANTHER" id="PTHR30445">
    <property type="entry name" value="K(+)_H(+) ANTIPORTER SUBUNIT KHTT"/>
    <property type="match status" value="1"/>
</dbReference>
<name>A0ABM9AXJ9_9BACT</name>
<keyword evidence="5 8" id="KW-0812">Transmembrane</keyword>
<protein>
    <submittedName>
        <fullName evidence="10">Aspartate/alanine antiporter</fullName>
    </submittedName>
</protein>
<dbReference type="Proteomes" id="UP000837803">
    <property type="component" value="Unassembled WGS sequence"/>
</dbReference>
<feature type="transmembrane region" description="Helical" evidence="8">
    <location>
        <begin position="6"/>
        <end position="23"/>
    </location>
</feature>
<accession>A0ABM9AXJ9</accession>
<dbReference type="Pfam" id="PF02080">
    <property type="entry name" value="TrkA_C"/>
    <property type="match status" value="1"/>
</dbReference>
<feature type="transmembrane region" description="Helical" evidence="8">
    <location>
        <begin position="161"/>
        <end position="181"/>
    </location>
</feature>
<keyword evidence="3" id="KW-0813">Transport</keyword>
<evidence type="ECO:0000256" key="8">
    <source>
        <dbReference type="SAM" id="Phobius"/>
    </source>
</evidence>
<dbReference type="InterPro" id="IPR006037">
    <property type="entry name" value="RCK_C"/>
</dbReference>
<evidence type="ECO:0000256" key="1">
    <source>
        <dbReference type="ARBA" id="ARBA00004651"/>
    </source>
</evidence>
<evidence type="ECO:0000313" key="10">
    <source>
        <dbReference type="EMBL" id="CAH0998986.1"/>
    </source>
</evidence>
<dbReference type="PANTHER" id="PTHR30445:SF3">
    <property type="entry name" value="TRANSPORT PROTEIN YIDE-RELATED"/>
    <property type="match status" value="1"/>
</dbReference>
<feature type="transmembrane region" description="Helical" evidence="8">
    <location>
        <begin position="30"/>
        <end position="48"/>
    </location>
</feature>
<evidence type="ECO:0000256" key="2">
    <source>
        <dbReference type="ARBA" id="ARBA00009854"/>
    </source>
</evidence>
<comment type="caution">
    <text evidence="10">The sequence shown here is derived from an EMBL/GenBank/DDBJ whole genome shotgun (WGS) entry which is preliminary data.</text>
</comment>
<dbReference type="Gene3D" id="3.30.70.1450">
    <property type="entry name" value="Regulator of K+ conductance, C-terminal domain"/>
    <property type="match status" value="1"/>
</dbReference>
<evidence type="ECO:0000259" key="9">
    <source>
        <dbReference type="PROSITE" id="PS51202"/>
    </source>
</evidence>
<sequence>MIDLLTTSPLLLLFAVMALGYGLGEIRIKGFKLGVAAVLFVGLGFGALDPRLEVPQLIVFLGLAIFVYTVGLSSAPAFFASFRRNGFRDIYFALGTILLSAALAYGIGVWLDFDAATTGGLYAGASTNTPALAGLLDAIQKNTPLDARDAVSQQAVVGYSLAYPLGVLGVMLGLFVLQRLFKIDYREEFRSLQKDYPMGEELISRTFRVEHPDLVNHTIREWRQQHSIGIAFGRSSHEGRTTLTTWDTRPVAGDLIVLVGSEEAIREAAAFVGPAAEGQLNHDRSVFDVRRIFVSNDEIAGKSIASLNLQEKFNVLITRVQRGDMDLLASGDTVLELGDRILLVAHRDDLPEVFRVFGNSYEALSRINLFSFGLGITFGLLLGMVTFALPGGYSFSLGFAGGPLIIALLLGQLRRTGPIVWTLPYGANLTLRQLGLIFLLAGIGIRSGQTFYQTLQTDLGFKLFLAGGVIALTTTAATIIIGYRVLRIPFSFLGGMVGSQPAVLEFAVEQAGNRYPTIGYTRMLPVVLIGKILAVQLLYNLLS</sequence>
<keyword evidence="4" id="KW-1003">Cell membrane</keyword>
<comment type="similarity">
    <text evidence="2">Belongs to the AAE transporter (TC 2.A.81) family.</text>
</comment>
<keyword evidence="7 8" id="KW-0472">Membrane</keyword>
<feature type="domain" description="RCK C-terminal" evidence="9">
    <location>
        <begin position="190"/>
        <end position="274"/>
    </location>
</feature>
<dbReference type="InterPro" id="IPR050144">
    <property type="entry name" value="AAE_transporter"/>
</dbReference>
<evidence type="ECO:0000313" key="11">
    <source>
        <dbReference type="Proteomes" id="UP000837803"/>
    </source>
</evidence>
<proteinExistence type="inferred from homology"/>
<feature type="transmembrane region" description="Helical" evidence="8">
    <location>
        <begin position="54"/>
        <end position="79"/>
    </location>
</feature>
<feature type="transmembrane region" description="Helical" evidence="8">
    <location>
        <begin position="464"/>
        <end position="486"/>
    </location>
</feature>
<keyword evidence="6 8" id="KW-1133">Transmembrane helix</keyword>
<evidence type="ECO:0000256" key="4">
    <source>
        <dbReference type="ARBA" id="ARBA00022475"/>
    </source>
</evidence>
<feature type="transmembrane region" description="Helical" evidence="8">
    <location>
        <begin position="395"/>
        <end position="413"/>
    </location>
</feature>
<feature type="domain" description="RCK C-terminal" evidence="9">
    <location>
        <begin position="277"/>
        <end position="359"/>
    </location>
</feature>
<organism evidence="10 11">
    <name type="scientific">Neolewinella maritima</name>
    <dbReference type="NCBI Taxonomy" id="1383882"/>
    <lineage>
        <taxon>Bacteria</taxon>
        <taxon>Pseudomonadati</taxon>
        <taxon>Bacteroidota</taxon>
        <taxon>Saprospiria</taxon>
        <taxon>Saprospirales</taxon>
        <taxon>Lewinellaceae</taxon>
        <taxon>Neolewinella</taxon>
    </lineage>
</organism>
<dbReference type="NCBIfam" id="TIGR01625">
    <property type="entry name" value="YidE_YbjL_dupl"/>
    <property type="match status" value="2"/>
</dbReference>
<dbReference type="SUPFAM" id="SSF116726">
    <property type="entry name" value="TrkA C-terminal domain-like"/>
    <property type="match status" value="2"/>
</dbReference>
<dbReference type="InterPro" id="IPR036721">
    <property type="entry name" value="RCK_C_sf"/>
</dbReference>
<dbReference type="EMBL" id="CAKLPZ010000001">
    <property type="protein sequence ID" value="CAH0998986.1"/>
    <property type="molecule type" value="Genomic_DNA"/>
</dbReference>
<evidence type="ECO:0000256" key="3">
    <source>
        <dbReference type="ARBA" id="ARBA00022448"/>
    </source>
</evidence>
<dbReference type="Pfam" id="PF06826">
    <property type="entry name" value="Asp-Al_Ex"/>
    <property type="match status" value="2"/>
</dbReference>
<feature type="transmembrane region" description="Helical" evidence="8">
    <location>
        <begin position="91"/>
        <end position="111"/>
    </location>
</feature>
<reference evidence="10" key="1">
    <citation type="submission" date="2021-12" db="EMBL/GenBank/DDBJ databases">
        <authorList>
            <person name="Rodrigo-Torres L."/>
            <person name="Arahal R. D."/>
            <person name="Lucena T."/>
        </authorList>
    </citation>
    <scope>NUCLEOTIDE SEQUENCE</scope>
    <source>
        <strain evidence="10">CECT 8419</strain>
    </source>
</reference>
<evidence type="ECO:0000256" key="6">
    <source>
        <dbReference type="ARBA" id="ARBA00022989"/>
    </source>
</evidence>
<evidence type="ECO:0000256" key="5">
    <source>
        <dbReference type="ARBA" id="ARBA00022692"/>
    </source>
</evidence>
<feature type="transmembrane region" description="Helical" evidence="8">
    <location>
        <begin position="434"/>
        <end position="452"/>
    </location>
</feature>